<evidence type="ECO:0000313" key="4">
    <source>
        <dbReference type="Proteomes" id="UP000192917"/>
    </source>
</evidence>
<dbReference type="EMBL" id="FWZX01000001">
    <property type="protein sequence ID" value="SME93187.1"/>
    <property type="molecule type" value="Genomic_DNA"/>
</dbReference>
<feature type="compositionally biased region" description="Basic and acidic residues" evidence="1">
    <location>
        <begin position="10"/>
        <end position="20"/>
    </location>
</feature>
<proteinExistence type="predicted"/>
<dbReference type="GO" id="GO:0005886">
    <property type="term" value="C:plasma membrane"/>
    <property type="evidence" value="ECO:0007669"/>
    <property type="project" value="InterPro"/>
</dbReference>
<dbReference type="NCBIfam" id="TIGR04409">
    <property type="entry name" value="LptC_YrbK"/>
    <property type="match status" value="1"/>
</dbReference>
<accession>A0A1Y6B7T5</accession>
<evidence type="ECO:0000256" key="2">
    <source>
        <dbReference type="SAM" id="Phobius"/>
    </source>
</evidence>
<keyword evidence="2" id="KW-0812">Transmembrane</keyword>
<evidence type="ECO:0000313" key="3">
    <source>
        <dbReference type="EMBL" id="SME93187.1"/>
    </source>
</evidence>
<dbReference type="InterPro" id="IPR026265">
    <property type="entry name" value="LptC"/>
</dbReference>
<dbReference type="AlphaFoldDB" id="A0A1Y6B7T5"/>
<organism evidence="3 4">
    <name type="scientific">Tistlia consotensis USBA 355</name>
    <dbReference type="NCBI Taxonomy" id="560819"/>
    <lineage>
        <taxon>Bacteria</taxon>
        <taxon>Pseudomonadati</taxon>
        <taxon>Pseudomonadota</taxon>
        <taxon>Alphaproteobacteria</taxon>
        <taxon>Rhodospirillales</taxon>
        <taxon>Rhodovibrionaceae</taxon>
        <taxon>Tistlia</taxon>
    </lineage>
</organism>
<gene>
    <name evidence="3" type="ORF">SAMN05428998_101562</name>
</gene>
<dbReference type="Proteomes" id="UP000192917">
    <property type="component" value="Unassembled WGS sequence"/>
</dbReference>
<protein>
    <submittedName>
        <fullName evidence="3">Lipopolysaccharide export system protein LptC</fullName>
    </submittedName>
</protein>
<dbReference type="Gene3D" id="2.60.450.10">
    <property type="entry name" value="Lipopolysaccharide (LPS) transport protein A like domain"/>
    <property type="match status" value="1"/>
</dbReference>
<keyword evidence="4" id="KW-1185">Reference proteome</keyword>
<dbReference type="STRING" id="560819.SAMN05428998_101562"/>
<evidence type="ECO:0000256" key="1">
    <source>
        <dbReference type="SAM" id="MobiDB-lite"/>
    </source>
</evidence>
<sequence>MADSVTLRVEQNDRPKRTSEAPEMAAAPEGRPRPPRLSGGDAYSSLVGILKYLLPAIAVALVLLLVAWPRVNPVEKPYSLGISDLQTDEPTNSTMVNARFDGVDDEGRPYHVTADQAVQRRDDERLVDLVKPSGDILTRDQTWIAVNAEKGLYNKDEEVLDLDDGVTMFHDQGYEMTTESAKVYMKDGRVIGKRAVESQGPSGTIQSEGIQIEDRGAVVIFTGPAHMTIYAEALKKGDGSAAPHLPGEGGSK</sequence>
<dbReference type="Pfam" id="PF06835">
    <property type="entry name" value="LptC"/>
    <property type="match status" value="1"/>
</dbReference>
<reference evidence="3 4" key="1">
    <citation type="submission" date="2017-04" db="EMBL/GenBank/DDBJ databases">
        <authorList>
            <person name="Afonso C.L."/>
            <person name="Miller P.J."/>
            <person name="Scott M.A."/>
            <person name="Spackman E."/>
            <person name="Goraichik I."/>
            <person name="Dimitrov K.M."/>
            <person name="Suarez D.L."/>
            <person name="Swayne D.E."/>
        </authorList>
    </citation>
    <scope>NUCLEOTIDE SEQUENCE [LARGE SCALE GENOMIC DNA]</scope>
    <source>
        <strain evidence="3 4">USBA 355</strain>
    </source>
</reference>
<dbReference type="GO" id="GO:0015221">
    <property type="term" value="F:lipopolysaccharide transmembrane transporter activity"/>
    <property type="evidence" value="ECO:0007669"/>
    <property type="project" value="InterPro"/>
</dbReference>
<name>A0A1Y6B7T5_9PROT</name>
<keyword evidence="2" id="KW-1133">Transmembrane helix</keyword>
<dbReference type="InterPro" id="IPR010664">
    <property type="entry name" value="LipoPS_assembly_LptC-rel"/>
</dbReference>
<keyword evidence="2" id="KW-0472">Membrane</keyword>
<feature type="transmembrane region" description="Helical" evidence="2">
    <location>
        <begin position="42"/>
        <end position="68"/>
    </location>
</feature>
<feature type="region of interest" description="Disordered" evidence="1">
    <location>
        <begin position="1"/>
        <end position="37"/>
    </location>
</feature>